<proteinExistence type="predicted"/>
<evidence type="ECO:0000313" key="2">
    <source>
        <dbReference type="Proteomes" id="UP000054064"/>
    </source>
</evidence>
<feature type="non-terminal residue" evidence="1">
    <location>
        <position position="232"/>
    </location>
</feature>
<dbReference type="EMBL" id="KL530475">
    <property type="protein sequence ID" value="KFO92628.1"/>
    <property type="molecule type" value="Genomic_DNA"/>
</dbReference>
<protein>
    <recommendedName>
        <fullName evidence="3">Reverse transcriptase</fullName>
    </recommendedName>
</protein>
<evidence type="ECO:0008006" key="3">
    <source>
        <dbReference type="Google" id="ProtNLM"/>
    </source>
</evidence>
<name>A0A091HZI7_BUCRH</name>
<reference evidence="1 2" key="1">
    <citation type="submission" date="2014-04" db="EMBL/GenBank/DDBJ databases">
        <title>Genome evolution of avian class.</title>
        <authorList>
            <person name="Zhang G."/>
            <person name="Li C."/>
        </authorList>
    </citation>
    <scope>NUCLEOTIDE SEQUENCE [LARGE SCALE GENOMIC DNA]</scope>
    <source>
        <strain evidence="1">BGI_N320</strain>
    </source>
</reference>
<gene>
    <name evidence="1" type="ORF">N320_02390</name>
</gene>
<sequence length="232" mass="26646">RDRDKLKKLACVNLMRLNKAKCKVLHLGQGNLQYHHRLGNDGIEGSPVEKVLGVLVEEGLDMSRQCALAAQKANHILGCIKRSVARRSREVVLPLYSTLVRAHLEHCVQPWSPLHKKNMDLLEQVQKRAAKVIRSLEHLPYEERLRELGLFSLEKGRFPQTLAWLSIKGAYKTDGDSLFSKACCNKTRGDGFKLKEGRFRLDIRKTFFTIRVAKHWHRLPREVVDTSSQESF</sequence>
<dbReference type="PRINTS" id="PR01345">
    <property type="entry name" value="CERVTRCPTASE"/>
</dbReference>
<accession>A0A091HZI7</accession>
<organism evidence="1 2">
    <name type="scientific">Buceros rhinoceros silvestris</name>
    <dbReference type="NCBI Taxonomy" id="175836"/>
    <lineage>
        <taxon>Eukaryota</taxon>
        <taxon>Metazoa</taxon>
        <taxon>Chordata</taxon>
        <taxon>Craniata</taxon>
        <taxon>Vertebrata</taxon>
        <taxon>Euteleostomi</taxon>
        <taxon>Archelosauria</taxon>
        <taxon>Archosauria</taxon>
        <taxon>Dinosauria</taxon>
        <taxon>Saurischia</taxon>
        <taxon>Theropoda</taxon>
        <taxon>Coelurosauria</taxon>
        <taxon>Aves</taxon>
        <taxon>Neognathae</taxon>
        <taxon>Neoaves</taxon>
        <taxon>Telluraves</taxon>
        <taxon>Coraciimorphae</taxon>
        <taxon>Bucerotiformes</taxon>
        <taxon>Bucerotidae</taxon>
        <taxon>Buceros</taxon>
    </lineage>
</organism>
<keyword evidence="2" id="KW-1185">Reference proteome</keyword>
<dbReference type="Proteomes" id="UP000054064">
    <property type="component" value="Unassembled WGS sequence"/>
</dbReference>
<feature type="non-terminal residue" evidence="1">
    <location>
        <position position="1"/>
    </location>
</feature>
<dbReference type="AlphaFoldDB" id="A0A091HZI7"/>
<evidence type="ECO:0000313" key="1">
    <source>
        <dbReference type="EMBL" id="KFO92628.1"/>
    </source>
</evidence>
<dbReference type="PANTHER" id="PTHR33332">
    <property type="entry name" value="REVERSE TRANSCRIPTASE DOMAIN-CONTAINING PROTEIN"/>
    <property type="match status" value="1"/>
</dbReference>